<keyword evidence="3" id="KW-1185">Reference proteome</keyword>
<comment type="caution">
    <text evidence="2">The sequence shown here is derived from an EMBL/GenBank/DDBJ whole genome shotgun (WGS) entry which is preliminary data.</text>
</comment>
<feature type="coiled-coil region" evidence="1">
    <location>
        <begin position="102"/>
        <end position="224"/>
    </location>
</feature>
<accession>A0A401YYG6</accession>
<organism evidence="2 3">
    <name type="scientific">Embleya hyalina</name>
    <dbReference type="NCBI Taxonomy" id="516124"/>
    <lineage>
        <taxon>Bacteria</taxon>
        <taxon>Bacillati</taxon>
        <taxon>Actinomycetota</taxon>
        <taxon>Actinomycetes</taxon>
        <taxon>Kitasatosporales</taxon>
        <taxon>Streptomycetaceae</taxon>
        <taxon>Embleya</taxon>
    </lineage>
</organism>
<proteinExistence type="predicted"/>
<evidence type="ECO:0000256" key="1">
    <source>
        <dbReference type="SAM" id="Coils"/>
    </source>
</evidence>
<reference evidence="2 3" key="1">
    <citation type="submission" date="2018-12" db="EMBL/GenBank/DDBJ databases">
        <title>Draft genome sequence of Embleya hyalina NBRC 13850T.</title>
        <authorList>
            <person name="Komaki H."/>
            <person name="Hosoyama A."/>
            <person name="Kimura A."/>
            <person name="Ichikawa N."/>
            <person name="Tamura T."/>
        </authorList>
    </citation>
    <scope>NUCLEOTIDE SEQUENCE [LARGE SCALE GENOMIC DNA]</scope>
    <source>
        <strain evidence="2 3">NBRC 13850</strain>
    </source>
</reference>
<keyword evidence="1" id="KW-0175">Coiled coil</keyword>
<sequence length="356" mass="40045">MGEEMTPVEAELVERTPLKAIPAGVRPRCRALALDLRALFEVLQVSVRTYALRVQLDAGALSRYLNGTRVAPAEFVERLLLDVATKAGPRTAEAIASIRAAQRAALAESNRVQAELQRLRDELAEADRRRQRCEVREEAIIEALQARQRDLADLNGRHRELQAASEQERVDHDAELGVANDERARLREECDRLMAKVEALREALDDAHRRTLEAEHRCEELERILEVTEHGATRANAEGGPLQDPDHLWNALWMSLFQLYQAAGHPSLQELADESRSSSPSITLPLGVMHDWLQGVSIPAADQRFARFRSLLYRRAVLSGNEGDLLMPHDPVWEETLQAVEDAIRAAEIRRRLAQA</sequence>
<protein>
    <submittedName>
        <fullName evidence="2">Chromosome partition protein Smc</fullName>
    </submittedName>
</protein>
<gene>
    <name evidence="2" type="primary">smc_2</name>
    <name evidence="2" type="ORF">EHYA_07408</name>
</gene>
<name>A0A401YYG6_9ACTN</name>
<dbReference type="EMBL" id="BIFH01000034">
    <property type="protein sequence ID" value="GCD99686.1"/>
    <property type="molecule type" value="Genomic_DNA"/>
</dbReference>
<dbReference type="AlphaFoldDB" id="A0A401YYG6"/>
<evidence type="ECO:0000313" key="2">
    <source>
        <dbReference type="EMBL" id="GCD99686.1"/>
    </source>
</evidence>
<evidence type="ECO:0000313" key="3">
    <source>
        <dbReference type="Proteomes" id="UP000286931"/>
    </source>
</evidence>
<dbReference type="Proteomes" id="UP000286931">
    <property type="component" value="Unassembled WGS sequence"/>
</dbReference>